<dbReference type="OrthoDB" id="9814192at2"/>
<dbReference type="InterPro" id="IPR037175">
    <property type="entry name" value="KFase_sf"/>
</dbReference>
<dbReference type="Gene3D" id="3.50.30.50">
    <property type="entry name" value="Putative cyclase"/>
    <property type="match status" value="1"/>
</dbReference>
<dbReference type="GO" id="GO:0004061">
    <property type="term" value="F:arylformamidase activity"/>
    <property type="evidence" value="ECO:0007669"/>
    <property type="project" value="InterPro"/>
</dbReference>
<comment type="caution">
    <text evidence="1">The sequence shown here is derived from an EMBL/GenBank/DDBJ whole genome shotgun (WGS) entry which is preliminary data.</text>
</comment>
<sequence length="251" mass="28195">MISPIKIQYLGQDYSFNPSEPIDISMILNEDSANCYYADKVGFETYEMGDFIGSVARGGVVNYQKITLTPHGNGTHTECYGHLSADNSANIYNCLKEYMFVCHLVTLPVHQQGEDQLVTLQDLKNNMLQQMPEAVIIRTTPNTPDKLTRQYSGSNPPYLEASIGKFLADHKVKHLLVDLPSVDREVDGGKLLCHRAFWQHPEKTRKDSTITELVYVNSTVPDGLYLLNLQVISLWSDASPSKPIIYPLSKI</sequence>
<dbReference type="Proteomes" id="UP000004095">
    <property type="component" value="Unassembled WGS sequence"/>
</dbReference>
<dbReference type="EMBL" id="AAWS01000037">
    <property type="protein sequence ID" value="EAY26203.1"/>
    <property type="molecule type" value="Genomic_DNA"/>
</dbReference>
<dbReference type="GO" id="GO:0019441">
    <property type="term" value="P:L-tryptophan catabolic process to kynurenine"/>
    <property type="evidence" value="ECO:0007669"/>
    <property type="project" value="InterPro"/>
</dbReference>
<dbReference type="Pfam" id="PF04199">
    <property type="entry name" value="Cyclase"/>
    <property type="match status" value="1"/>
</dbReference>
<dbReference type="eggNOG" id="COG1878">
    <property type="taxonomic scope" value="Bacteria"/>
</dbReference>
<accession>A1ZTV1</accession>
<gene>
    <name evidence="1" type="ORF">M23134_02535</name>
</gene>
<evidence type="ECO:0000313" key="1">
    <source>
        <dbReference type="EMBL" id="EAY26203.1"/>
    </source>
</evidence>
<name>A1ZTV1_MICM2</name>
<proteinExistence type="predicted"/>
<keyword evidence="2" id="KW-1185">Reference proteome</keyword>
<dbReference type="AlphaFoldDB" id="A1ZTV1"/>
<dbReference type="InterPro" id="IPR007325">
    <property type="entry name" value="KFase/CYL"/>
</dbReference>
<protein>
    <submittedName>
        <fullName evidence="1">N-formylkynurenine (Aryl-) formamidase</fullName>
    </submittedName>
</protein>
<organism evidence="1 2">
    <name type="scientific">Microscilla marina ATCC 23134</name>
    <dbReference type="NCBI Taxonomy" id="313606"/>
    <lineage>
        <taxon>Bacteria</taxon>
        <taxon>Pseudomonadati</taxon>
        <taxon>Bacteroidota</taxon>
        <taxon>Cytophagia</taxon>
        <taxon>Cytophagales</taxon>
        <taxon>Microscillaceae</taxon>
        <taxon>Microscilla</taxon>
    </lineage>
</organism>
<dbReference type="SUPFAM" id="SSF102198">
    <property type="entry name" value="Putative cyclase"/>
    <property type="match status" value="1"/>
</dbReference>
<evidence type="ECO:0000313" key="2">
    <source>
        <dbReference type="Proteomes" id="UP000004095"/>
    </source>
</evidence>
<reference evidence="1 2" key="1">
    <citation type="submission" date="2007-01" db="EMBL/GenBank/DDBJ databases">
        <authorList>
            <person name="Haygood M."/>
            <person name="Podell S."/>
            <person name="Anderson C."/>
            <person name="Hopkinson B."/>
            <person name="Roe K."/>
            <person name="Barbeau K."/>
            <person name="Gaasterland T."/>
            <person name="Ferriera S."/>
            <person name="Johnson J."/>
            <person name="Kravitz S."/>
            <person name="Beeson K."/>
            <person name="Sutton G."/>
            <person name="Rogers Y.-H."/>
            <person name="Friedman R."/>
            <person name="Frazier M."/>
            <person name="Venter J.C."/>
        </authorList>
    </citation>
    <scope>NUCLEOTIDE SEQUENCE [LARGE SCALE GENOMIC DNA]</scope>
    <source>
        <strain evidence="1 2">ATCC 23134</strain>
    </source>
</reference>